<feature type="transmembrane region" description="Helical" evidence="1">
    <location>
        <begin position="90"/>
        <end position="113"/>
    </location>
</feature>
<organism evidence="2 3">
    <name type="scientific">Victivallis vadensis</name>
    <dbReference type="NCBI Taxonomy" id="172901"/>
    <lineage>
        <taxon>Bacteria</taxon>
        <taxon>Pseudomonadati</taxon>
        <taxon>Lentisphaerota</taxon>
        <taxon>Lentisphaeria</taxon>
        <taxon>Victivallales</taxon>
        <taxon>Victivallaceae</taxon>
        <taxon>Victivallis</taxon>
    </lineage>
</organism>
<name>A0A2U1BAB6_9BACT</name>
<protein>
    <recommendedName>
        <fullName evidence="4">NfeD-like partner-binding protein</fullName>
    </recommendedName>
</protein>
<gene>
    <name evidence="2" type="ORF">C8D82_102178</name>
</gene>
<keyword evidence="1" id="KW-0812">Transmembrane</keyword>
<feature type="transmembrane region" description="Helical" evidence="1">
    <location>
        <begin position="15"/>
        <end position="40"/>
    </location>
</feature>
<dbReference type="RefSeq" id="WP_116882631.1">
    <property type="nucleotide sequence ID" value="NZ_CABMMC010000130.1"/>
</dbReference>
<reference evidence="2 3" key="1">
    <citation type="submission" date="2018-04" db="EMBL/GenBank/DDBJ databases">
        <title>Genomic Encyclopedia of Type Strains, Phase IV (KMG-IV): sequencing the most valuable type-strain genomes for metagenomic binning, comparative biology and taxonomic classification.</title>
        <authorList>
            <person name="Goeker M."/>
        </authorList>
    </citation>
    <scope>NUCLEOTIDE SEQUENCE [LARGE SCALE GENOMIC DNA]</scope>
    <source>
        <strain evidence="2 3">DSM 14823</strain>
    </source>
</reference>
<dbReference type="Gene3D" id="2.40.50.140">
    <property type="entry name" value="Nucleic acid-binding proteins"/>
    <property type="match status" value="1"/>
</dbReference>
<proteinExistence type="predicted"/>
<evidence type="ECO:0000256" key="1">
    <source>
        <dbReference type="SAM" id="Phobius"/>
    </source>
</evidence>
<sequence>MIENIGEFLANSSNIYLFLAIFGSVIFILQFILSLAGLHGETDFDADFQVDAHDVSDIHGLNFFSIKSIVAFITFFGWAGYFFADRGWGGLGIAFLSGAVMMALTSLVLWLLLKMQQSGNVSTQDMIGRRGVVYLTLPAERGPGGLVTVTLPDRTRQISARSDEELKTGTEVVIESDLGGGLFLVRRLD</sequence>
<dbReference type="Proteomes" id="UP000245959">
    <property type="component" value="Unassembled WGS sequence"/>
</dbReference>
<keyword evidence="3" id="KW-1185">Reference proteome</keyword>
<evidence type="ECO:0000313" key="3">
    <source>
        <dbReference type="Proteomes" id="UP000245959"/>
    </source>
</evidence>
<dbReference type="OrthoDB" id="662536at2"/>
<dbReference type="EMBL" id="QEKH01000002">
    <property type="protein sequence ID" value="PVY45606.1"/>
    <property type="molecule type" value="Genomic_DNA"/>
</dbReference>
<dbReference type="AlphaFoldDB" id="A0A2U1BAB6"/>
<keyword evidence="1" id="KW-0472">Membrane</keyword>
<feature type="transmembrane region" description="Helical" evidence="1">
    <location>
        <begin position="61"/>
        <end position="84"/>
    </location>
</feature>
<comment type="caution">
    <text evidence="2">The sequence shown here is derived from an EMBL/GenBank/DDBJ whole genome shotgun (WGS) entry which is preliminary data.</text>
</comment>
<keyword evidence="1" id="KW-1133">Transmembrane helix</keyword>
<evidence type="ECO:0008006" key="4">
    <source>
        <dbReference type="Google" id="ProtNLM"/>
    </source>
</evidence>
<dbReference type="InterPro" id="IPR012340">
    <property type="entry name" value="NA-bd_OB-fold"/>
</dbReference>
<evidence type="ECO:0000313" key="2">
    <source>
        <dbReference type="EMBL" id="PVY45606.1"/>
    </source>
</evidence>
<accession>A0A2U1BAB6</accession>
<dbReference type="GeneID" id="78293964"/>